<dbReference type="EMBL" id="ML996101">
    <property type="protein sequence ID" value="KAF2740297.1"/>
    <property type="molecule type" value="Genomic_DNA"/>
</dbReference>
<evidence type="ECO:0008006" key="3">
    <source>
        <dbReference type="Google" id="ProtNLM"/>
    </source>
</evidence>
<accession>A0A9P4R759</accession>
<dbReference type="Proteomes" id="UP000799444">
    <property type="component" value="Unassembled WGS sequence"/>
</dbReference>
<name>A0A9P4R759_9PLEO</name>
<keyword evidence="2" id="KW-1185">Reference proteome</keyword>
<proteinExistence type="predicted"/>
<dbReference type="SUPFAM" id="SSF48452">
    <property type="entry name" value="TPR-like"/>
    <property type="match status" value="1"/>
</dbReference>
<reference evidence="1" key="1">
    <citation type="journal article" date="2020" name="Stud. Mycol.">
        <title>101 Dothideomycetes genomes: a test case for predicting lifestyles and emergence of pathogens.</title>
        <authorList>
            <person name="Haridas S."/>
            <person name="Albert R."/>
            <person name="Binder M."/>
            <person name="Bloem J."/>
            <person name="Labutti K."/>
            <person name="Salamov A."/>
            <person name="Andreopoulos B."/>
            <person name="Baker S."/>
            <person name="Barry K."/>
            <person name="Bills G."/>
            <person name="Bluhm B."/>
            <person name="Cannon C."/>
            <person name="Castanera R."/>
            <person name="Culley D."/>
            <person name="Daum C."/>
            <person name="Ezra D."/>
            <person name="Gonzalez J."/>
            <person name="Henrissat B."/>
            <person name="Kuo A."/>
            <person name="Liang C."/>
            <person name="Lipzen A."/>
            <person name="Lutzoni F."/>
            <person name="Magnuson J."/>
            <person name="Mondo S."/>
            <person name="Nolan M."/>
            <person name="Ohm R."/>
            <person name="Pangilinan J."/>
            <person name="Park H.-J."/>
            <person name="Ramirez L."/>
            <person name="Alfaro M."/>
            <person name="Sun H."/>
            <person name="Tritt A."/>
            <person name="Yoshinaga Y."/>
            <person name="Zwiers L.-H."/>
            <person name="Turgeon B."/>
            <person name="Goodwin S."/>
            <person name="Spatafora J."/>
            <person name="Crous P."/>
            <person name="Grigoriev I."/>
        </authorList>
    </citation>
    <scope>NUCLEOTIDE SEQUENCE</scope>
    <source>
        <strain evidence="1">CBS 125425</strain>
    </source>
</reference>
<dbReference type="PROSITE" id="PS50293">
    <property type="entry name" value="TPR_REGION"/>
    <property type="match status" value="1"/>
</dbReference>
<evidence type="ECO:0000313" key="2">
    <source>
        <dbReference type="Proteomes" id="UP000799444"/>
    </source>
</evidence>
<dbReference type="Pfam" id="PF13424">
    <property type="entry name" value="TPR_12"/>
    <property type="match status" value="1"/>
</dbReference>
<dbReference type="InterPro" id="IPR011990">
    <property type="entry name" value="TPR-like_helical_dom_sf"/>
</dbReference>
<feature type="non-terminal residue" evidence="1">
    <location>
        <position position="181"/>
    </location>
</feature>
<dbReference type="Gene3D" id="1.25.40.10">
    <property type="entry name" value="Tetratricopeptide repeat domain"/>
    <property type="match status" value="1"/>
</dbReference>
<comment type="caution">
    <text evidence="1">The sequence shown here is derived from an EMBL/GenBank/DDBJ whole genome shotgun (WGS) entry which is preliminary data.</text>
</comment>
<gene>
    <name evidence="1" type="ORF">EJ04DRAFT_396789</name>
</gene>
<protein>
    <recommendedName>
        <fullName evidence="3">Tetratricopeptide repeat protein</fullName>
    </recommendedName>
</protein>
<dbReference type="AlphaFoldDB" id="A0A9P4R759"/>
<dbReference type="OrthoDB" id="626167at2759"/>
<evidence type="ECO:0000313" key="1">
    <source>
        <dbReference type="EMBL" id="KAF2740297.1"/>
    </source>
</evidence>
<sequence length="181" mass="20788">MTKDELTFHAAVRVLADYGLVEADPPLQAQVESRGYSMHGCVHAWTVHVLNQEWDEGLARMCMKFVGSHVPGQESGKWWLIQRRLLHHAFRCLYIMLNYNSTESSMEWAWHRLGFLFGKLVEAEEMYQRALQGYEKALGSDVAATYLPALHTAYNLGLLYTRQGNTDEAKRMYVRALAGYQ</sequence>
<organism evidence="1 2">
    <name type="scientific">Polyplosphaeria fusca</name>
    <dbReference type="NCBI Taxonomy" id="682080"/>
    <lineage>
        <taxon>Eukaryota</taxon>
        <taxon>Fungi</taxon>
        <taxon>Dikarya</taxon>
        <taxon>Ascomycota</taxon>
        <taxon>Pezizomycotina</taxon>
        <taxon>Dothideomycetes</taxon>
        <taxon>Pleosporomycetidae</taxon>
        <taxon>Pleosporales</taxon>
        <taxon>Tetraplosphaeriaceae</taxon>
        <taxon>Polyplosphaeria</taxon>
    </lineage>
</organism>